<feature type="domain" description="Helicase C-terminal" evidence="1">
    <location>
        <begin position="7"/>
        <end position="167"/>
    </location>
</feature>
<dbReference type="Pfam" id="PF00271">
    <property type="entry name" value="Helicase_C"/>
    <property type="match status" value="1"/>
</dbReference>
<dbReference type="RefSeq" id="WP_176539566.1">
    <property type="nucleotide sequence ID" value="NZ_CP088288.1"/>
</dbReference>
<proteinExistence type="predicted"/>
<keyword evidence="2" id="KW-0067">ATP-binding</keyword>
<evidence type="ECO:0000259" key="1">
    <source>
        <dbReference type="PROSITE" id="PS51194"/>
    </source>
</evidence>
<dbReference type="EMBL" id="CP147711">
    <property type="protein sequence ID" value="WXC80380.1"/>
    <property type="molecule type" value="Genomic_DNA"/>
</dbReference>
<name>A0ABZ2P0C3_9BRAD</name>
<accession>A0ABZ2P0C3</accession>
<dbReference type="PROSITE" id="PS51194">
    <property type="entry name" value="HELICASE_CTER"/>
    <property type="match status" value="1"/>
</dbReference>
<evidence type="ECO:0000313" key="2">
    <source>
        <dbReference type="EMBL" id="WXC80380.1"/>
    </source>
</evidence>
<dbReference type="SUPFAM" id="SSF52540">
    <property type="entry name" value="P-loop containing nucleoside triphosphate hydrolases"/>
    <property type="match status" value="1"/>
</dbReference>
<sequence length="203" mass="22401">MNLSVNRIRLALRIIGAHKGARTIVFHEDIEACGVIQEVLSAANVLAGVYHSKMTLRDRAEVLSSYRHGKIDVLVTCRALDEGFNVPETEIGIIAASTATRRQRNGVQAVEVDGRLVAQREHLGFGQYTAADHSLRFHRTVALPDGEIMIDDLSGVGGLWTVVRDQRFAWVSKKTGTPDISNGSMVQLIRTFAGRLSIRINER</sequence>
<dbReference type="InterPro" id="IPR001650">
    <property type="entry name" value="Helicase_C-like"/>
</dbReference>
<evidence type="ECO:0000313" key="3">
    <source>
        <dbReference type="Proteomes" id="UP001432046"/>
    </source>
</evidence>
<reference evidence="2" key="2">
    <citation type="submission" date="2024-03" db="EMBL/GenBank/DDBJ databases">
        <authorList>
            <person name="Bromfield E.S.P."/>
            <person name="Cloutier S."/>
        </authorList>
    </citation>
    <scope>NUCLEOTIDE SEQUENCE</scope>
    <source>
        <strain evidence="2">5S5</strain>
    </source>
</reference>
<dbReference type="GO" id="GO:0004386">
    <property type="term" value="F:helicase activity"/>
    <property type="evidence" value="ECO:0007669"/>
    <property type="project" value="UniProtKB-KW"/>
</dbReference>
<keyword evidence="2" id="KW-0347">Helicase</keyword>
<dbReference type="InterPro" id="IPR027417">
    <property type="entry name" value="P-loop_NTPase"/>
</dbReference>
<gene>
    <name evidence="2" type="ORF">WDK88_01565</name>
</gene>
<dbReference type="Gene3D" id="3.40.50.300">
    <property type="entry name" value="P-loop containing nucleotide triphosphate hydrolases"/>
    <property type="match status" value="1"/>
</dbReference>
<protein>
    <submittedName>
        <fullName evidence="2">Helicase-related protein</fullName>
    </submittedName>
</protein>
<keyword evidence="3" id="KW-1185">Reference proteome</keyword>
<organism evidence="2 3">
    <name type="scientific">Bradyrhizobium septentrionale</name>
    <dbReference type="NCBI Taxonomy" id="1404411"/>
    <lineage>
        <taxon>Bacteria</taxon>
        <taxon>Pseudomonadati</taxon>
        <taxon>Pseudomonadota</taxon>
        <taxon>Alphaproteobacteria</taxon>
        <taxon>Hyphomicrobiales</taxon>
        <taxon>Nitrobacteraceae</taxon>
        <taxon>Bradyrhizobium</taxon>
    </lineage>
</organism>
<dbReference type="Proteomes" id="UP001432046">
    <property type="component" value="Chromosome"/>
</dbReference>
<keyword evidence="2" id="KW-0547">Nucleotide-binding</keyword>
<reference evidence="2" key="1">
    <citation type="journal article" date="2021" name="Int. J. Syst. Evol. Microbiol.">
        <title>Bradyrhizobium septentrionale sp. nov. (sv. septentrionale) and Bradyrhizobium quebecense sp. nov. (sv. septentrionale) associated with legumes native to Canada possess rearranged symbiosis genes and numerous insertion sequences.</title>
        <authorList>
            <person name="Bromfield E.S.P."/>
            <person name="Cloutier S."/>
        </authorList>
    </citation>
    <scope>NUCLEOTIDE SEQUENCE</scope>
    <source>
        <strain evidence="2">5S5</strain>
    </source>
</reference>
<keyword evidence="2" id="KW-0378">Hydrolase</keyword>